<keyword evidence="7" id="KW-0378">Hydrolase</keyword>
<organism evidence="9 10">
    <name type="scientific">Paraphaeosphaeria minitans</name>
    <dbReference type="NCBI Taxonomy" id="565426"/>
    <lineage>
        <taxon>Eukaryota</taxon>
        <taxon>Fungi</taxon>
        <taxon>Dikarya</taxon>
        <taxon>Ascomycota</taxon>
        <taxon>Pezizomycotina</taxon>
        <taxon>Dothideomycetes</taxon>
        <taxon>Pleosporomycetidae</taxon>
        <taxon>Pleosporales</taxon>
        <taxon>Massarineae</taxon>
        <taxon>Didymosphaeriaceae</taxon>
        <taxon>Paraphaeosphaeria</taxon>
    </lineage>
</organism>
<dbReference type="GO" id="GO:0004523">
    <property type="term" value="F:RNA-DNA hybrid ribonuclease activity"/>
    <property type="evidence" value="ECO:0007669"/>
    <property type="project" value="UniProtKB-EC"/>
</dbReference>
<dbReference type="PROSITE" id="PS50879">
    <property type="entry name" value="RNASE_H_1"/>
    <property type="match status" value="1"/>
</dbReference>
<dbReference type="AlphaFoldDB" id="A0A9P6KKW9"/>
<evidence type="ECO:0000256" key="5">
    <source>
        <dbReference type="ARBA" id="ARBA00022723"/>
    </source>
</evidence>
<accession>A0A9P6KKW9</accession>
<dbReference type="Proteomes" id="UP000756921">
    <property type="component" value="Unassembled WGS sequence"/>
</dbReference>
<comment type="catalytic activity">
    <reaction evidence="1">
        <text>Endonucleolytic cleavage to 5'-phosphomonoester.</text>
        <dbReference type="EC" id="3.1.26.4"/>
    </reaction>
</comment>
<dbReference type="InterPro" id="IPR002156">
    <property type="entry name" value="RNaseH_domain"/>
</dbReference>
<evidence type="ECO:0000259" key="8">
    <source>
        <dbReference type="PROSITE" id="PS50879"/>
    </source>
</evidence>
<dbReference type="PANTHER" id="PTHR10642:SF26">
    <property type="entry name" value="RIBONUCLEASE H1"/>
    <property type="match status" value="1"/>
</dbReference>
<keyword evidence="5" id="KW-0479">Metal-binding</keyword>
<keyword evidence="6" id="KW-0255">Endonuclease</keyword>
<gene>
    <name evidence="9" type="ORF">PMIN01_12158</name>
</gene>
<proteinExistence type="inferred from homology"/>
<evidence type="ECO:0000256" key="7">
    <source>
        <dbReference type="ARBA" id="ARBA00022801"/>
    </source>
</evidence>
<evidence type="ECO:0000313" key="9">
    <source>
        <dbReference type="EMBL" id="KAF9730225.1"/>
    </source>
</evidence>
<dbReference type="CDD" id="cd13934">
    <property type="entry name" value="RNase_H_Dikarya_like"/>
    <property type="match status" value="1"/>
</dbReference>
<evidence type="ECO:0000256" key="6">
    <source>
        <dbReference type="ARBA" id="ARBA00022759"/>
    </source>
</evidence>
<comment type="similarity">
    <text evidence="2">Belongs to the RNase H family.</text>
</comment>
<dbReference type="InterPro" id="IPR036397">
    <property type="entry name" value="RNaseH_sf"/>
</dbReference>
<dbReference type="EMBL" id="WJXW01000015">
    <property type="protein sequence ID" value="KAF9730225.1"/>
    <property type="molecule type" value="Genomic_DNA"/>
</dbReference>
<keyword evidence="4" id="KW-0540">Nuclease</keyword>
<evidence type="ECO:0000256" key="3">
    <source>
        <dbReference type="ARBA" id="ARBA00012180"/>
    </source>
</evidence>
<protein>
    <recommendedName>
        <fullName evidence="3">ribonuclease H</fullName>
        <ecNumber evidence="3">3.1.26.4</ecNumber>
    </recommendedName>
</protein>
<dbReference type="Gene3D" id="3.30.420.10">
    <property type="entry name" value="Ribonuclease H-like superfamily/Ribonuclease H"/>
    <property type="match status" value="1"/>
</dbReference>
<dbReference type="InterPro" id="IPR012337">
    <property type="entry name" value="RNaseH-like_sf"/>
</dbReference>
<evidence type="ECO:0000256" key="4">
    <source>
        <dbReference type="ARBA" id="ARBA00022722"/>
    </source>
</evidence>
<name>A0A9P6KKW9_9PLEO</name>
<evidence type="ECO:0000313" key="10">
    <source>
        <dbReference type="Proteomes" id="UP000756921"/>
    </source>
</evidence>
<comment type="caution">
    <text evidence="9">The sequence shown here is derived from an EMBL/GenBank/DDBJ whole genome shotgun (WGS) entry which is preliminary data.</text>
</comment>
<dbReference type="OrthoDB" id="245563at2759"/>
<dbReference type="GO" id="GO:0003676">
    <property type="term" value="F:nucleic acid binding"/>
    <property type="evidence" value="ECO:0007669"/>
    <property type="project" value="InterPro"/>
</dbReference>
<feature type="domain" description="RNase H type-1" evidence="8">
    <location>
        <begin position="61"/>
        <end position="221"/>
    </location>
</feature>
<dbReference type="SUPFAM" id="SSF53098">
    <property type="entry name" value="Ribonuclease H-like"/>
    <property type="match status" value="1"/>
</dbReference>
<keyword evidence="10" id="KW-1185">Reference proteome</keyword>
<dbReference type="Pfam" id="PF00075">
    <property type="entry name" value="RNase_H"/>
    <property type="match status" value="1"/>
</dbReference>
<dbReference type="PANTHER" id="PTHR10642">
    <property type="entry name" value="RIBONUCLEASE H1"/>
    <property type="match status" value="1"/>
</dbReference>
<evidence type="ECO:0000256" key="2">
    <source>
        <dbReference type="ARBA" id="ARBA00005300"/>
    </source>
</evidence>
<reference evidence="9" key="1">
    <citation type="journal article" date="2020" name="Mol. Plant Microbe Interact.">
        <title>Genome Sequence of the Biocontrol Agent Coniothyrium minitans strain Conio (IMI 134523).</title>
        <authorList>
            <person name="Patel D."/>
            <person name="Shittu T.A."/>
            <person name="Baroncelli R."/>
            <person name="Muthumeenakshi S."/>
            <person name="Osborne T.H."/>
            <person name="Janganan T.K."/>
            <person name="Sreenivasaprasad S."/>
        </authorList>
    </citation>
    <scope>NUCLEOTIDE SEQUENCE</scope>
    <source>
        <strain evidence="9">Conio</strain>
    </source>
</reference>
<dbReference type="InterPro" id="IPR050092">
    <property type="entry name" value="RNase_H"/>
</dbReference>
<dbReference type="EC" id="3.1.26.4" evidence="3"/>
<sequence length="228" mass="25297">MDHYENIIHNRKLILCPTTIGYSVPELLQECPGCKDFLLYCCACNNELLDHPQGRRSAKPCHYFRIIFTDGACTNNGKPTAKAGVGVAYGNDDSSQLSKPITDMVDNIPLRTNQRAELCAAKLGLDFLAEAHTKEPKGKAEAWIIATDSKYVVEGMTEWLPTWKGNGWRTSKGTKPANLDLFLALDGIMITHEANHVKIALWHIPREHNKLADHLARAAAVYGDVART</sequence>
<dbReference type="GO" id="GO:0046872">
    <property type="term" value="F:metal ion binding"/>
    <property type="evidence" value="ECO:0007669"/>
    <property type="project" value="UniProtKB-KW"/>
</dbReference>
<dbReference type="GO" id="GO:0043137">
    <property type="term" value="P:DNA replication, removal of RNA primer"/>
    <property type="evidence" value="ECO:0007669"/>
    <property type="project" value="TreeGrafter"/>
</dbReference>
<evidence type="ECO:0000256" key="1">
    <source>
        <dbReference type="ARBA" id="ARBA00000077"/>
    </source>
</evidence>